<name>A0ACC6FTF8_9HELI</name>
<organism evidence="1 2">
    <name type="scientific">Helicobacter zhangjianzhongii</name>
    <dbReference type="NCBI Taxonomy" id="2974574"/>
    <lineage>
        <taxon>Bacteria</taxon>
        <taxon>Pseudomonadati</taxon>
        <taxon>Campylobacterota</taxon>
        <taxon>Epsilonproteobacteria</taxon>
        <taxon>Campylobacterales</taxon>
        <taxon>Helicobacteraceae</taxon>
        <taxon>Helicobacter</taxon>
    </lineage>
</organism>
<sequence length="79" mass="8936">MWSIISRHSLSLLGLRLESTFCSFCVLAALCEKVDSRIFHNTAILPQTLWIATPISSARNDKKGCYVKKWILGLKLVLE</sequence>
<proteinExistence type="predicted"/>
<evidence type="ECO:0000313" key="2">
    <source>
        <dbReference type="Proteomes" id="UP001173802"/>
    </source>
</evidence>
<reference evidence="1 2" key="1">
    <citation type="journal article" date="2023" name="Microorganisms">
        <title>Isolation and Genomic Characteristics of Cat-Borne Campylobacter felis sp. nov. and Sheep-Borne Campylobacter ovis sp. nov.</title>
        <authorList>
            <person name="Wang H."/>
            <person name="Li Y."/>
            <person name="Gu Y."/>
            <person name="Zhou G."/>
            <person name="Chen X."/>
            <person name="Zhang X."/>
            <person name="Shao Z."/>
            <person name="Zhang J."/>
            <person name="Zhang M."/>
        </authorList>
    </citation>
    <scope>NUCLEOTIDE SEQUENCE [LARGE SCALE GENOMIC DNA]</scope>
    <source>
        <strain evidence="1 2">XJK30-2</strain>
    </source>
</reference>
<dbReference type="Proteomes" id="UP001173802">
    <property type="component" value="Unassembled WGS sequence"/>
</dbReference>
<protein>
    <submittedName>
        <fullName evidence="1">Uncharacterized protein</fullName>
    </submittedName>
</protein>
<gene>
    <name evidence="1" type="ORF">NYG90_05980</name>
</gene>
<evidence type="ECO:0000313" key="1">
    <source>
        <dbReference type="EMBL" id="MDL0082223.1"/>
    </source>
</evidence>
<accession>A0ACC6FTF8</accession>
<dbReference type="EMBL" id="JANURN010000005">
    <property type="protein sequence ID" value="MDL0082223.1"/>
    <property type="molecule type" value="Genomic_DNA"/>
</dbReference>
<comment type="caution">
    <text evidence="1">The sequence shown here is derived from an EMBL/GenBank/DDBJ whole genome shotgun (WGS) entry which is preliminary data.</text>
</comment>
<keyword evidence="2" id="KW-1185">Reference proteome</keyword>